<protein>
    <submittedName>
        <fullName evidence="1">Uncharacterized protein</fullName>
    </submittedName>
</protein>
<dbReference type="EMBL" id="VSWC01000105">
    <property type="protein sequence ID" value="KAA1086680.1"/>
    <property type="molecule type" value="Genomic_DNA"/>
</dbReference>
<name>A0A5B0NF50_PUCGR</name>
<evidence type="ECO:0000313" key="1">
    <source>
        <dbReference type="EMBL" id="KAA1086680.1"/>
    </source>
</evidence>
<keyword evidence="2" id="KW-1185">Reference proteome</keyword>
<dbReference type="Proteomes" id="UP000324748">
    <property type="component" value="Unassembled WGS sequence"/>
</dbReference>
<reference evidence="1 2" key="1">
    <citation type="submission" date="2019-05" db="EMBL/GenBank/DDBJ databases">
        <title>Emergence of the Ug99 lineage of the wheat stem rust pathogen through somatic hybridization.</title>
        <authorList>
            <person name="Li F."/>
            <person name="Upadhyaya N.M."/>
            <person name="Sperschneider J."/>
            <person name="Matny O."/>
            <person name="Nguyen-Phuc H."/>
            <person name="Mago R."/>
            <person name="Raley C."/>
            <person name="Miller M.E."/>
            <person name="Silverstein K.A.T."/>
            <person name="Henningsen E."/>
            <person name="Hirsch C.D."/>
            <person name="Visser B."/>
            <person name="Pretorius Z.A."/>
            <person name="Steffenson B.J."/>
            <person name="Schwessinger B."/>
            <person name="Dodds P.N."/>
            <person name="Figueroa M."/>
        </authorList>
    </citation>
    <scope>NUCLEOTIDE SEQUENCE [LARGE SCALE GENOMIC DNA]</scope>
    <source>
        <strain evidence="1">21-0</strain>
    </source>
</reference>
<proteinExistence type="predicted"/>
<accession>A0A5B0NF50</accession>
<gene>
    <name evidence="1" type="ORF">PGT21_008196</name>
</gene>
<dbReference type="AlphaFoldDB" id="A0A5B0NF50"/>
<comment type="caution">
    <text evidence="1">The sequence shown here is derived from an EMBL/GenBank/DDBJ whole genome shotgun (WGS) entry which is preliminary data.</text>
</comment>
<evidence type="ECO:0000313" key="2">
    <source>
        <dbReference type="Proteomes" id="UP000324748"/>
    </source>
</evidence>
<organism evidence="1 2">
    <name type="scientific">Puccinia graminis f. sp. tritici</name>
    <dbReference type="NCBI Taxonomy" id="56615"/>
    <lineage>
        <taxon>Eukaryota</taxon>
        <taxon>Fungi</taxon>
        <taxon>Dikarya</taxon>
        <taxon>Basidiomycota</taxon>
        <taxon>Pucciniomycotina</taxon>
        <taxon>Pucciniomycetes</taxon>
        <taxon>Pucciniales</taxon>
        <taxon>Pucciniaceae</taxon>
        <taxon>Puccinia</taxon>
    </lineage>
</organism>
<sequence length="77" mass="8802">MSEQRGYREELITPWATLQQAIYKGNHAAIRGSRTLLHLMVCGDLTILDYSVHSPINRFLRAGVERAEPNPIIEINR</sequence>